<dbReference type="Gene3D" id="3.40.50.720">
    <property type="entry name" value="NAD(P)-binding Rossmann-like Domain"/>
    <property type="match status" value="1"/>
</dbReference>
<dbReference type="InterPro" id="IPR045851">
    <property type="entry name" value="AMP-bd_C_sf"/>
</dbReference>
<name>A0AAN7SXX0_9EURO</name>
<dbReference type="GO" id="GO:0016491">
    <property type="term" value="F:oxidoreductase activity"/>
    <property type="evidence" value="ECO:0007669"/>
    <property type="project" value="UniProtKB-KW"/>
</dbReference>
<evidence type="ECO:0000256" key="2">
    <source>
        <dbReference type="ARBA" id="ARBA00022553"/>
    </source>
</evidence>
<feature type="domain" description="NmrA-like" evidence="6">
    <location>
        <begin position="4"/>
        <end position="245"/>
    </location>
</feature>
<organism evidence="7 8">
    <name type="scientific">Lithohypha guttulata</name>
    <dbReference type="NCBI Taxonomy" id="1690604"/>
    <lineage>
        <taxon>Eukaryota</taxon>
        <taxon>Fungi</taxon>
        <taxon>Dikarya</taxon>
        <taxon>Ascomycota</taxon>
        <taxon>Pezizomycotina</taxon>
        <taxon>Eurotiomycetes</taxon>
        <taxon>Chaetothyriomycetidae</taxon>
        <taxon>Chaetothyriales</taxon>
        <taxon>Trichomeriaceae</taxon>
        <taxon>Lithohypha</taxon>
    </lineage>
</organism>
<dbReference type="InterPro" id="IPR000873">
    <property type="entry name" value="AMP-dep_synth/lig_dom"/>
</dbReference>
<dbReference type="EMBL" id="JAVRRJ010000005">
    <property type="protein sequence ID" value="KAK5084441.1"/>
    <property type="molecule type" value="Genomic_DNA"/>
</dbReference>
<keyword evidence="1" id="KW-0596">Phosphopantetheine</keyword>
<dbReference type="InterPro" id="IPR008030">
    <property type="entry name" value="NmrA-like"/>
</dbReference>
<protein>
    <recommendedName>
        <fullName evidence="9">Acetoacetyl-CoA synthetase</fullName>
    </recommendedName>
</protein>
<dbReference type="SUPFAM" id="SSF51735">
    <property type="entry name" value="NAD(P)-binding Rossmann-fold domains"/>
    <property type="match status" value="1"/>
</dbReference>
<dbReference type="PANTHER" id="PTHR42921:SF4">
    <property type="entry name" value="ACETOACETYL-COA SYNTHASE (AFU_ORTHOLOGUE AFUA_8G04770)"/>
    <property type="match status" value="1"/>
</dbReference>
<dbReference type="Pfam" id="PF00501">
    <property type="entry name" value="AMP-binding"/>
    <property type="match status" value="1"/>
</dbReference>
<dbReference type="AlphaFoldDB" id="A0AAN7SXX0"/>
<gene>
    <name evidence="7" type="ORF">LTR05_005517</name>
</gene>
<keyword evidence="3" id="KW-0521">NADP</keyword>
<dbReference type="Pfam" id="PF05368">
    <property type="entry name" value="NmrA"/>
    <property type="match status" value="1"/>
</dbReference>
<dbReference type="Gene3D" id="3.30.300.30">
    <property type="match status" value="1"/>
</dbReference>
<dbReference type="Gene3D" id="3.90.25.10">
    <property type="entry name" value="UDP-galactose 4-epimerase, domain 1"/>
    <property type="match status" value="1"/>
</dbReference>
<comment type="caution">
    <text evidence="7">The sequence shown here is derived from an EMBL/GenBank/DDBJ whole genome shotgun (WGS) entry which is preliminary data.</text>
</comment>
<evidence type="ECO:0000256" key="1">
    <source>
        <dbReference type="ARBA" id="ARBA00022450"/>
    </source>
</evidence>
<evidence type="ECO:0000259" key="6">
    <source>
        <dbReference type="Pfam" id="PF05368"/>
    </source>
</evidence>
<evidence type="ECO:0000256" key="4">
    <source>
        <dbReference type="ARBA" id="ARBA00023002"/>
    </source>
</evidence>
<dbReference type="PANTHER" id="PTHR42921">
    <property type="entry name" value="ACETOACETYL-COA SYNTHETASE"/>
    <property type="match status" value="1"/>
</dbReference>
<dbReference type="Proteomes" id="UP001309876">
    <property type="component" value="Unassembled WGS sequence"/>
</dbReference>
<accession>A0AAN7SXX0</accession>
<dbReference type="InterPro" id="IPR042099">
    <property type="entry name" value="ANL_N_sf"/>
</dbReference>
<dbReference type="Gene3D" id="3.40.50.12780">
    <property type="entry name" value="N-terminal domain of ligase-like"/>
    <property type="match status" value="1"/>
</dbReference>
<dbReference type="InterPro" id="IPR036291">
    <property type="entry name" value="NAD(P)-bd_dom_sf"/>
</dbReference>
<keyword evidence="4" id="KW-0560">Oxidoreductase</keyword>
<dbReference type="GO" id="GO:0030729">
    <property type="term" value="F:acetoacetate-CoA ligase activity"/>
    <property type="evidence" value="ECO:0007669"/>
    <property type="project" value="TreeGrafter"/>
</dbReference>
<evidence type="ECO:0000313" key="7">
    <source>
        <dbReference type="EMBL" id="KAK5084441.1"/>
    </source>
</evidence>
<dbReference type="InterPro" id="IPR020845">
    <property type="entry name" value="AMP-binding_CS"/>
</dbReference>
<sequence>MSIQKVTLIGANGRLGPSILDALLNTSDFEASVLTRASSKSTYPSNVKVLKTEDDLPFDQLVEALRGQDALVIAFAGTQKDNSIKLANAAFEAGLKHIIPADFGSCDSSDPQSLDLVPLYINKKDVRDHLIELTKKTRQDGTTIAWTSLITGHFFDYGLKSGLLSINLDKKSSTIFDNGTYPFGATNLRDIGFCTARILQNANHPRLKNQIVYVQSLQTTQNDLVAVVEDVVGAKFQIEKVKADDFISEHKAKLKQNPDDHEATEDLVTVGGIINTNWDTKGDAYVNDLLGLQLKEHRKLVEEALRQHINEKFGQMLKTSHDLHRWTVENPHDFWIDLYDYTEIIPPLPADIKYAYNPKARFRDVPVWFEGHEMNFAENLLLPNVRRNPHSIALTGLREGELDDPEHITWAQLAEMVRLTRIAMLHHGIQENDVIAALMSNSIWIIVLFLASASIGAIFTSIAPDMGLSGCLSRLAQVTPKLFFADTDYSTRGKRLSLLEKVRDILNGLPSNQAQPTVFFVPTTKRPHTKHTINPPIPITLGASLDAFLEPALDDGTPLTFTRLPTSHPLVIVYSSGTTGPPKCIVSPHISLLNYRKIAHLHNSLSPESIVFQYSSTSWILWNVMLGHLTVGARLITWDGNPLHPNAGTPLEIIEKYKATYWGASPRYLLELEQQVTSQTLRRTYDLSSLKMVTTTGAPLLPSQMLYFYSPLFPSLRPLTSVHLSSIAGGTDIASSWCASDPAGPVHLNEMQMWALGHDCAILNSEPTRKSAKPLWDPTTKLHKPMQKLEYSEARDAPGELVCRKPLPSAPSQFWGDDEKKSAYMDAYYNSFPSVIDPASGEVKEYHDIWAQHDLTTCNLITHGLQILGRSDTTLNPSGIRFGSSEIYHIIEAPPFNSMISDSLCVGRRRKHDNDEVVFLFIIPAKGVKFSNDLVARIKDAIRTNLSSRHVPKFVFEAKEFPYTINGKKVENVVKKIISGVDVTPSSTITNPACLEEFRKYRDVERESPMRTSKL</sequence>
<dbReference type="CDD" id="cd05259">
    <property type="entry name" value="PCBER_SDR_a"/>
    <property type="match status" value="1"/>
</dbReference>
<feature type="domain" description="AMP-dependent synthetase/ligase" evidence="5">
    <location>
        <begin position="385"/>
        <end position="714"/>
    </location>
</feature>
<keyword evidence="8" id="KW-1185">Reference proteome</keyword>
<dbReference type="InterPro" id="IPR045312">
    <property type="entry name" value="PCBER-like"/>
</dbReference>
<proteinExistence type="predicted"/>
<evidence type="ECO:0000256" key="3">
    <source>
        <dbReference type="ARBA" id="ARBA00022857"/>
    </source>
</evidence>
<reference evidence="7 8" key="1">
    <citation type="submission" date="2023-08" db="EMBL/GenBank/DDBJ databases">
        <title>Black Yeasts Isolated from many extreme environments.</title>
        <authorList>
            <person name="Coleine C."/>
            <person name="Stajich J.E."/>
            <person name="Selbmann L."/>
        </authorList>
    </citation>
    <scope>NUCLEOTIDE SEQUENCE [LARGE SCALE GENOMIC DNA]</scope>
    <source>
        <strain evidence="7 8">CCFEE 5910</strain>
    </source>
</reference>
<evidence type="ECO:0008006" key="9">
    <source>
        <dbReference type="Google" id="ProtNLM"/>
    </source>
</evidence>
<evidence type="ECO:0000259" key="5">
    <source>
        <dbReference type="Pfam" id="PF00501"/>
    </source>
</evidence>
<keyword evidence="2" id="KW-0597">Phosphoprotein</keyword>
<evidence type="ECO:0000313" key="8">
    <source>
        <dbReference type="Proteomes" id="UP001309876"/>
    </source>
</evidence>
<dbReference type="SUPFAM" id="SSF56801">
    <property type="entry name" value="Acetyl-CoA synthetase-like"/>
    <property type="match status" value="1"/>
</dbReference>
<dbReference type="PROSITE" id="PS00455">
    <property type="entry name" value="AMP_BINDING"/>
    <property type="match status" value="1"/>
</dbReference>